<dbReference type="SUPFAM" id="SSF69318">
    <property type="entry name" value="Integrin alpha N-terminal domain"/>
    <property type="match status" value="1"/>
</dbReference>
<dbReference type="Gene3D" id="2.60.40.10">
    <property type="entry name" value="Immunoglobulins"/>
    <property type="match status" value="4"/>
</dbReference>
<dbReference type="PROSITE" id="PS51257">
    <property type="entry name" value="PROKAR_LIPOPROTEIN"/>
    <property type="match status" value="1"/>
</dbReference>
<evidence type="ECO:0000256" key="2">
    <source>
        <dbReference type="SAM" id="MobiDB-lite"/>
    </source>
</evidence>
<feature type="compositionally biased region" description="Basic and acidic residues" evidence="2">
    <location>
        <begin position="823"/>
        <end position="832"/>
    </location>
</feature>
<dbReference type="InterPro" id="IPR013517">
    <property type="entry name" value="FG-GAP"/>
</dbReference>
<keyword evidence="5" id="KW-1185">Reference proteome</keyword>
<dbReference type="InterPro" id="IPR028994">
    <property type="entry name" value="Integrin_alpha_N"/>
</dbReference>
<dbReference type="AlphaFoldDB" id="E3FNX9"/>
<protein>
    <submittedName>
        <fullName evidence="4">FG-GAP repeat/HVR domain protein</fullName>
    </submittedName>
</protein>
<dbReference type="HOGENOM" id="CLU_309921_0_0_7"/>
<dbReference type="eggNOG" id="COG1572">
    <property type="taxonomic scope" value="Bacteria"/>
</dbReference>
<dbReference type="PANTHER" id="PTHR45460:SF2">
    <property type="entry name" value="ALPHA 1,3 GLUCANASE, GH71 FAMILY (EUROFUNG)"/>
    <property type="match status" value="1"/>
</dbReference>
<dbReference type="Proteomes" id="UP000001351">
    <property type="component" value="Chromosome"/>
</dbReference>
<dbReference type="InterPro" id="IPR032179">
    <property type="entry name" value="Cry22Aa_Ig-like"/>
</dbReference>
<dbReference type="Pfam" id="PF16403">
    <property type="entry name" value="Bact_surface_Ig-like"/>
    <property type="match status" value="1"/>
</dbReference>
<dbReference type="KEGG" id="sur:STAUR_1599"/>
<gene>
    <name evidence="4" type="ordered locus">STAUR_1599</name>
</gene>
<reference evidence="4 5" key="1">
    <citation type="journal article" date="2011" name="Mol. Biol. Evol.">
        <title>Comparative genomic analysis of fruiting body formation in Myxococcales.</title>
        <authorList>
            <person name="Huntley S."/>
            <person name="Hamann N."/>
            <person name="Wegener-Feldbrugge S."/>
            <person name="Treuner-Lange A."/>
            <person name="Kube M."/>
            <person name="Reinhardt R."/>
            <person name="Klages S."/>
            <person name="Muller R."/>
            <person name="Ronning C.M."/>
            <person name="Nierman W.C."/>
            <person name="Sogaard-Andersen L."/>
        </authorList>
    </citation>
    <scope>NUCLEOTIDE SEQUENCE [LARGE SCALE GENOMIC DNA]</scope>
    <source>
        <strain evidence="4 5">DW4/3-1</strain>
    </source>
</reference>
<evidence type="ECO:0000259" key="3">
    <source>
        <dbReference type="Pfam" id="PF16403"/>
    </source>
</evidence>
<keyword evidence="1" id="KW-0732">Signal</keyword>
<evidence type="ECO:0000313" key="4">
    <source>
        <dbReference type="EMBL" id="ADO69403.1"/>
    </source>
</evidence>
<evidence type="ECO:0000313" key="5">
    <source>
        <dbReference type="Proteomes" id="UP000001351"/>
    </source>
</evidence>
<dbReference type="InterPro" id="IPR013783">
    <property type="entry name" value="Ig-like_fold"/>
</dbReference>
<feature type="region of interest" description="Disordered" evidence="2">
    <location>
        <begin position="810"/>
        <end position="840"/>
    </location>
</feature>
<feature type="domain" description="Pesticidal crystal protein Cry22Aa Ig-like" evidence="3">
    <location>
        <begin position="873"/>
        <end position="947"/>
    </location>
</feature>
<dbReference type="Gene3D" id="2.130.10.130">
    <property type="entry name" value="Integrin alpha, N-terminal"/>
    <property type="match status" value="2"/>
</dbReference>
<proteinExistence type="predicted"/>
<dbReference type="PANTHER" id="PTHR45460">
    <property type="entry name" value="SIMILAR TO CYSTEINE PROTEINASE"/>
    <property type="match status" value="1"/>
</dbReference>
<dbReference type="EMBL" id="CP002271">
    <property type="protein sequence ID" value="ADO69403.1"/>
    <property type="molecule type" value="Genomic_DNA"/>
</dbReference>
<dbReference type="STRING" id="378806.STAUR_1599"/>
<name>E3FNX9_STIAD</name>
<organism evidence="4 5">
    <name type="scientific">Stigmatella aurantiaca (strain DW4/3-1)</name>
    <dbReference type="NCBI Taxonomy" id="378806"/>
    <lineage>
        <taxon>Bacteria</taxon>
        <taxon>Pseudomonadati</taxon>
        <taxon>Myxococcota</taxon>
        <taxon>Myxococcia</taxon>
        <taxon>Myxococcales</taxon>
        <taxon>Cystobacterineae</taxon>
        <taxon>Archangiaceae</taxon>
        <taxon>Stigmatella</taxon>
    </lineage>
</organism>
<evidence type="ECO:0000256" key="1">
    <source>
        <dbReference type="ARBA" id="ARBA00022729"/>
    </source>
</evidence>
<sequence>MIRVLSERIGVVTTLAMIACGSETAPPPLPQEAGQQRAALQEQCVLLPPTAPSFQAELKWEWTGSTTQPDSRQVMATPVVVDVNQDGTPDVVFSSFSGSNSQTNGLLRALNGATGAELWTVTNPAYRVRGSAQIAAGDIDHDGKVELCAVPEDGIGVLCFEHDGTFKFRTTGSTNSWGGPSLADLDGDGNVEILNGNHVFTSTGALKWTGSDGTGGHSSFGPISFAADLDGDGLQEVINGRSIYEHDGALRCTHPDMGQGLAGVGNFDADPAGEVVIVSGGIVALMDSDCTPKWRVSLQGGGAGGAPTIADFDHDGQPEIGVAGSARYTVIETDGTVKWTSPIQGSNLGAASSSAFDFDGDGKTEIIAADQTRLRIYDGQTGAVRVSLTHSSAIAFENAIAVDVDGDNHAELVVPSNNSTISGVAGIRVYREKTGAWVNTRRIWNQHAYSVTHVNSDGTLPAHPATNWLSKGLNTFRANTQGNGVNPFAVPDLTLTALALACDLPGAPPRIVATVLNQGDASAPAGTPISFYRGSPSTGGTLLGVAGLASPLPAGASVEVGLETTATSQTEPYFARADDNGSNEGVVTECREDNNSLSKDLRLRCGDDNLAPVAMCKDVTLKADARTCRATYSATSAPVDNGSYDPDDYPLPLTRNYSPSTGVFGPGSQTITLTVSDGLSSAVCTAALKVVDVTPPELTLAGPSFLELNCGDALPQDVTASDTCVGDLTARLQVHGFHSMKPNSEVTYSVTDDAGNQATSPVRIVKINDETLPSLTLRGEEVMALECGTSPYVDPGAVATDDCEGPLPVIKFNSGDDDGDGIPGKDDPDDHGPGPNTSAEGTYAVKYQVSDSWWHSAELTRTVVVKDTLPPTLTLNGPAEVTVTAGAGFSDPGASSSDLCYGNLDQAVVRTGTLNTDVPGIYTLTYTVQDSATPVPFTAQVTRKVTVVSAKKPVSTQAKTARAGRTAQP</sequence>
<dbReference type="Pfam" id="PF13517">
    <property type="entry name" value="FG-GAP_3"/>
    <property type="match status" value="2"/>
</dbReference>
<accession>E3FNX9</accession>